<dbReference type="GO" id="GO:0005829">
    <property type="term" value="C:cytosol"/>
    <property type="evidence" value="ECO:0007669"/>
    <property type="project" value="TreeGrafter"/>
</dbReference>
<dbReference type="Gene3D" id="3.30.200.110">
    <property type="entry name" value="Inositol-pentakisphosphate 2-kinase, N-lobe"/>
    <property type="match status" value="1"/>
</dbReference>
<dbReference type="PROSITE" id="PS50902">
    <property type="entry name" value="FLAVODOXIN_LIKE"/>
    <property type="match status" value="1"/>
</dbReference>
<dbReference type="InterPro" id="IPR003097">
    <property type="entry name" value="CysJ-like_FAD-binding"/>
</dbReference>
<comment type="cofactor">
    <cofactor evidence="1">
        <name>FMN</name>
        <dbReference type="ChEBI" id="CHEBI:58210"/>
    </cofactor>
</comment>
<protein>
    <recommendedName>
        <fullName evidence="10">Methionine synthase reductase</fullName>
        <ecNumber evidence="9">1.16.1.8</ecNumber>
    </recommendedName>
</protein>
<keyword evidence="5" id="KW-0285">Flavoprotein</keyword>
<evidence type="ECO:0000256" key="9">
    <source>
        <dbReference type="ARBA" id="ARBA00039088"/>
    </source>
</evidence>
<dbReference type="GO" id="GO:0050660">
    <property type="term" value="F:flavin adenine dinucleotide binding"/>
    <property type="evidence" value="ECO:0007669"/>
    <property type="project" value="TreeGrafter"/>
</dbReference>
<keyword evidence="4" id="KW-0028">Amino-acid biosynthesis</keyword>
<organism evidence="11">
    <name type="scientific">Cyprideis torosa</name>
    <dbReference type="NCBI Taxonomy" id="163714"/>
    <lineage>
        <taxon>Eukaryota</taxon>
        <taxon>Metazoa</taxon>
        <taxon>Ecdysozoa</taxon>
        <taxon>Arthropoda</taxon>
        <taxon>Crustacea</taxon>
        <taxon>Oligostraca</taxon>
        <taxon>Ostracoda</taxon>
        <taxon>Podocopa</taxon>
        <taxon>Podocopida</taxon>
        <taxon>Cytherocopina</taxon>
        <taxon>Cytheroidea</taxon>
        <taxon>Cytherideidae</taxon>
        <taxon>Cyprideis</taxon>
    </lineage>
</organism>
<dbReference type="Pfam" id="PF00258">
    <property type="entry name" value="Flavodoxin_1"/>
    <property type="match status" value="1"/>
</dbReference>
<dbReference type="InterPro" id="IPR029039">
    <property type="entry name" value="Flavoprotein-like_sf"/>
</dbReference>
<reference evidence="11" key="1">
    <citation type="submission" date="2020-11" db="EMBL/GenBank/DDBJ databases">
        <authorList>
            <person name="Tran Van P."/>
        </authorList>
    </citation>
    <scope>NUCLEOTIDE SEQUENCE</scope>
</reference>
<proteinExistence type="inferred from homology"/>
<dbReference type="EMBL" id="OB660558">
    <property type="protein sequence ID" value="CAD7225361.1"/>
    <property type="molecule type" value="Genomic_DNA"/>
</dbReference>
<dbReference type="SUPFAM" id="SSF52218">
    <property type="entry name" value="Flavoproteins"/>
    <property type="match status" value="2"/>
</dbReference>
<dbReference type="Pfam" id="PF00175">
    <property type="entry name" value="NAD_binding_1"/>
    <property type="match status" value="1"/>
</dbReference>
<evidence type="ECO:0000256" key="3">
    <source>
        <dbReference type="ARBA" id="ARBA00007229"/>
    </source>
</evidence>
<dbReference type="GO" id="GO:0035299">
    <property type="term" value="F:inositol-1,3,4,5,6-pentakisphosphate 2-kinase activity"/>
    <property type="evidence" value="ECO:0007669"/>
    <property type="project" value="InterPro"/>
</dbReference>
<comment type="cofactor">
    <cofactor evidence="2">
        <name>FAD</name>
        <dbReference type="ChEBI" id="CHEBI:57692"/>
    </cofactor>
</comment>
<dbReference type="OrthoDB" id="1856718at2759"/>
<evidence type="ECO:0000256" key="1">
    <source>
        <dbReference type="ARBA" id="ARBA00001917"/>
    </source>
</evidence>
<dbReference type="GO" id="GO:0005524">
    <property type="term" value="F:ATP binding"/>
    <property type="evidence" value="ECO:0007669"/>
    <property type="project" value="InterPro"/>
</dbReference>
<keyword evidence="6" id="KW-0274">FAD</keyword>
<keyword evidence="7" id="KW-0521">NADP</keyword>
<dbReference type="InterPro" id="IPR009286">
    <property type="entry name" value="Ins_P5_2-kin"/>
</dbReference>
<dbReference type="SUPFAM" id="SSF52343">
    <property type="entry name" value="Ferredoxin reductase-like, C-terminal NADP-linked domain"/>
    <property type="match status" value="1"/>
</dbReference>
<evidence type="ECO:0000256" key="6">
    <source>
        <dbReference type="ARBA" id="ARBA00022827"/>
    </source>
</evidence>
<dbReference type="Gene3D" id="2.40.30.10">
    <property type="entry name" value="Translation factors"/>
    <property type="match status" value="1"/>
</dbReference>
<evidence type="ECO:0000256" key="4">
    <source>
        <dbReference type="ARBA" id="ARBA00022605"/>
    </source>
</evidence>
<accession>A0A7R8W5M3</accession>
<dbReference type="GO" id="GO:0030586">
    <property type="term" value="F:[methionine synthase] reductase (NADPH) activity"/>
    <property type="evidence" value="ECO:0007669"/>
    <property type="project" value="UniProtKB-EC"/>
</dbReference>
<dbReference type="Gene3D" id="1.20.990.10">
    <property type="entry name" value="NADPH-cytochrome p450 Reductase, Chain A, domain 3"/>
    <property type="match status" value="1"/>
</dbReference>
<dbReference type="PANTHER" id="PTHR19384:SF84">
    <property type="entry name" value="METHIONINE SYNTHASE REDUCTASE"/>
    <property type="match status" value="1"/>
</dbReference>
<dbReference type="InterPro" id="IPR001433">
    <property type="entry name" value="OxRdtase_FAD/NAD-bd"/>
</dbReference>
<dbReference type="Pfam" id="PF00667">
    <property type="entry name" value="FAD_binding_1"/>
    <property type="match status" value="1"/>
</dbReference>
<dbReference type="GO" id="GO:0010181">
    <property type="term" value="F:FMN binding"/>
    <property type="evidence" value="ECO:0007669"/>
    <property type="project" value="InterPro"/>
</dbReference>
<dbReference type="Gene3D" id="3.40.50.80">
    <property type="entry name" value="Nucleotide-binding domain of ferredoxin-NADP reductase (FNR) module"/>
    <property type="match status" value="1"/>
</dbReference>
<keyword evidence="8" id="KW-0560">Oxidoreductase</keyword>
<dbReference type="InterPro" id="IPR017927">
    <property type="entry name" value="FAD-bd_FR_type"/>
</dbReference>
<comment type="similarity">
    <text evidence="3">Belongs to the IPK1 type 2 family.</text>
</comment>
<dbReference type="AlphaFoldDB" id="A0A7R8W5M3"/>
<gene>
    <name evidence="11" type="ORF">CTOB1V02_LOCUS3305</name>
</gene>
<evidence type="ECO:0000256" key="10">
    <source>
        <dbReference type="ARBA" id="ARBA00040659"/>
    </source>
</evidence>
<dbReference type="GO" id="GO:0050667">
    <property type="term" value="P:homocysteine metabolic process"/>
    <property type="evidence" value="ECO:0007669"/>
    <property type="project" value="TreeGrafter"/>
</dbReference>
<dbReference type="InterPro" id="IPR039261">
    <property type="entry name" value="FNR_nucleotide-bd"/>
</dbReference>
<evidence type="ECO:0000256" key="7">
    <source>
        <dbReference type="ARBA" id="ARBA00022857"/>
    </source>
</evidence>
<dbReference type="InterPro" id="IPR043001">
    <property type="entry name" value="IP5_2-K_N_lobe"/>
</dbReference>
<dbReference type="GO" id="GO:0009086">
    <property type="term" value="P:methionine biosynthetic process"/>
    <property type="evidence" value="ECO:0007669"/>
    <property type="project" value="TreeGrafter"/>
</dbReference>
<evidence type="ECO:0000256" key="2">
    <source>
        <dbReference type="ARBA" id="ARBA00001974"/>
    </source>
</evidence>
<dbReference type="SUPFAM" id="SSF63380">
    <property type="entry name" value="Riboflavin synthase domain-like"/>
    <property type="match status" value="1"/>
</dbReference>
<dbReference type="FunFam" id="1.20.990.10:FF:000007">
    <property type="entry name" value="Methionine synthase reductase"/>
    <property type="match status" value="1"/>
</dbReference>
<dbReference type="InterPro" id="IPR023173">
    <property type="entry name" value="NADPH_Cyt_P450_Rdtase_alpha"/>
</dbReference>
<evidence type="ECO:0000256" key="5">
    <source>
        <dbReference type="ARBA" id="ARBA00022630"/>
    </source>
</evidence>
<dbReference type="PROSITE" id="PS51384">
    <property type="entry name" value="FAD_FR"/>
    <property type="match status" value="1"/>
</dbReference>
<evidence type="ECO:0000313" key="11">
    <source>
        <dbReference type="EMBL" id="CAD7225361.1"/>
    </source>
</evidence>
<dbReference type="InterPro" id="IPR001709">
    <property type="entry name" value="Flavoprot_Pyr_Nucl_cyt_Rdtase"/>
</dbReference>
<dbReference type="InterPro" id="IPR017938">
    <property type="entry name" value="Riboflavin_synthase-like_b-brl"/>
</dbReference>
<evidence type="ECO:0000256" key="8">
    <source>
        <dbReference type="ARBA" id="ARBA00023002"/>
    </source>
</evidence>
<name>A0A7R8W5M3_9CRUS</name>
<dbReference type="Gene3D" id="3.40.50.360">
    <property type="match status" value="2"/>
</dbReference>
<dbReference type="EC" id="1.16.1.8" evidence="9"/>
<dbReference type="Pfam" id="PF06090">
    <property type="entry name" value="Ins_P5_2-kin"/>
    <property type="match status" value="1"/>
</dbReference>
<dbReference type="InterPro" id="IPR008254">
    <property type="entry name" value="Flavodoxin/NO_synth"/>
</dbReference>
<sequence>MSEDGSPVVVSDPSLAEFRIFYASQTGQAQAIAEDLLATAAAFGFRADIAPLNDIAAKMVRRDEKFGLPREEEEEEPVRAGGVALRCTVTDLFHRNRSPLVHVAKNGCVRQRPFVTCPQNHFAKPSLTPEEAELFRQSPSMLCVPGDQWKYRGEGKANIVVSFDPKSVFDDDDRDIRWLLRLRKTSSKKPDPVLQVQRAMLLQYRFLFNLMARILGPEIVPGMRLVLLCPNALDSIVRGVERFRKKSRQHRVILAGNSIAELIRDCAFLSSVEQEGVSYCVEIKPKQGFLFNEPDGLEICRFCLRQYSKVMRGIVPAISPYCPLDLFSGCPQRMELALLALMEQPQNNFRIFRNGETVFSEDTVSADHCLSEILSEWFPNVGAPRRTLISVLIASLSSSIPCGSERQKLKVPGNAPCDCSFSPCHQLKKTHVKQKVEGHCLPRPHTSILKEDSVLERILRIQKLSGNSLTEASDVLNRGASKTVDGLLEEVESLTSKMTTSDLWRRVDEADPLTKFQLSATANDCSILMTFARRKVLSDDCVPGQIRVSVETMDEQKLDFDCQVSVVDLDRKGVERVTKYMKDREECLRFYHLMIESILSSAPAVFVASTTGDGEPPENALKFWRKLRRTIKPGQLKTLEYSVLGLGDTNYTNFCNFGKNLDKQLEIAGGHRFYPSDWADDGTGLEIVVEPWKEGLWDALRVLLKKEELLAMKTGEKWTLPPLAARFLEVALVPNENEVKELSEDSHLRNLPAAAASVPLKAKVKSVRRLNDPSMPKKRMELCCTIQQDIPWLPGDSFGIFPVNNKEEVDFIFHRLQPPQGTNERHWFDRVFRIALMDGSKKKIPPFLPEQGTPRYILSRCLDIRAVPKKAHLRCLAEFAEDKGDKEYLLELCSREGGSKYTEMVQSGVTVLDLFTRCPSLRPTLSCLLEMLPRLTPRSYSVTCSPLVDSQRLTFAFTVVTDLPFGRKGLCTSWLEEMESGDDVLEALASLKLAETKIDLFLRSSVSPFHMPALEERIEDPEAASIPLILVGPGTGIAPFLGFLAHRSRQRIRNPEVTFGSIWLFHGCRSRKGDFIYENELNGFLDDGTLEKLFIAVSREQESKARYVQDLIRQNAAEVSTMILGLKARIFVCALRRRFIRSVNLVGVNLLGVNLLGI</sequence>
<dbReference type="PRINTS" id="PR00371">
    <property type="entry name" value="FPNCR"/>
</dbReference>
<dbReference type="PANTHER" id="PTHR19384">
    <property type="entry name" value="NITRIC OXIDE SYNTHASE-RELATED"/>
    <property type="match status" value="1"/>
</dbReference>